<dbReference type="GO" id="GO:0023052">
    <property type="term" value="P:signaling"/>
    <property type="evidence" value="ECO:0007669"/>
    <property type="project" value="InterPro"/>
</dbReference>
<feature type="region of interest" description="Disordered" evidence="2">
    <location>
        <begin position="318"/>
        <end position="337"/>
    </location>
</feature>
<dbReference type="EMBL" id="OV725077">
    <property type="protein sequence ID" value="CAH1389817.1"/>
    <property type="molecule type" value="Genomic_DNA"/>
</dbReference>
<dbReference type="PANTHER" id="PTHR12353:SF1">
    <property type="entry name" value="DISKS LARGE-ASSOCIATED PROTEIN 5"/>
    <property type="match status" value="1"/>
</dbReference>
<dbReference type="Proteomes" id="UP001152798">
    <property type="component" value="Chromosome 1"/>
</dbReference>
<protein>
    <recommendedName>
        <fullName evidence="5">Disks large-associated protein 5</fullName>
    </recommendedName>
</protein>
<organism evidence="3 4">
    <name type="scientific">Nezara viridula</name>
    <name type="common">Southern green stink bug</name>
    <name type="synonym">Cimex viridulus</name>
    <dbReference type="NCBI Taxonomy" id="85310"/>
    <lineage>
        <taxon>Eukaryota</taxon>
        <taxon>Metazoa</taxon>
        <taxon>Ecdysozoa</taxon>
        <taxon>Arthropoda</taxon>
        <taxon>Hexapoda</taxon>
        <taxon>Insecta</taxon>
        <taxon>Pterygota</taxon>
        <taxon>Neoptera</taxon>
        <taxon>Paraneoptera</taxon>
        <taxon>Hemiptera</taxon>
        <taxon>Heteroptera</taxon>
        <taxon>Panheteroptera</taxon>
        <taxon>Pentatomomorpha</taxon>
        <taxon>Pentatomoidea</taxon>
        <taxon>Pentatomidae</taxon>
        <taxon>Pentatominae</taxon>
        <taxon>Nezara</taxon>
    </lineage>
</organism>
<evidence type="ECO:0008006" key="5">
    <source>
        <dbReference type="Google" id="ProtNLM"/>
    </source>
</evidence>
<dbReference type="OrthoDB" id="10023951at2759"/>
<comment type="similarity">
    <text evidence="1">Belongs to the SAPAP family.</text>
</comment>
<sequence>MASSVFKMIHSEKRSKIRDMNDVRTRASKRLKESRKSQRDALLNLHRRVEIKPEVERKKTLQEETLLRLKSYREEKLKRMEEQKKSQKPPFYSLVRVRHTGGTPFKTKQQAIKNLAVTLPPATRSRTAFQKEFVFKATLNSIDQNGSKEKDVLPIKSTVIRSKRNNKENQQPAKNNLKITTKAAVGRAPLVKDAPPVVKRKPVIVPTTTSRSTRQKEIPAKTITTRPRRQREIKTDITNVAVSVVDSIQKQKNEVMKSKSDLISRTTVSVVKKGKEIKSKNSNSKEFKIEEEVNNLLADKLAERVFIMSPVITSDVLTRSTRRRPRPSTGDLMPSGIKTENVRVEKKRSENIETQKKSVDESGNIGPEALRAKLEEETSRLNSTADTWSKRHAEDCNSIPEHVKDEILAVVGQTRLLLSDKFQQFRTLIDNALSEHKESVVVIKDDDLLGFWEMMYLEVEQLNKKYENLASLAENGWCPLEKQKRVNKTKKRVNTKKAAASASSKFKEFLRKKKGEEACNEEFKNTTLSVPETPGKKTPSLMRTLNNELRSRRSSACNITLQNSFLAKAVLSPFVKS</sequence>
<dbReference type="PANTHER" id="PTHR12353">
    <property type="entry name" value="DISKS LARGE-ASSOCIATED PROTEIN DAP SAP90/PSD-95-ASSOCIATED PROTEIN"/>
    <property type="match status" value="1"/>
</dbReference>
<reference evidence="3" key="1">
    <citation type="submission" date="2022-01" db="EMBL/GenBank/DDBJ databases">
        <authorList>
            <person name="King R."/>
        </authorList>
    </citation>
    <scope>NUCLEOTIDE SEQUENCE</scope>
</reference>
<feature type="compositionally biased region" description="Basic and acidic residues" evidence="2">
    <location>
        <begin position="9"/>
        <end position="39"/>
    </location>
</feature>
<evidence type="ECO:0000313" key="3">
    <source>
        <dbReference type="EMBL" id="CAH1389817.1"/>
    </source>
</evidence>
<dbReference type="Pfam" id="PF03359">
    <property type="entry name" value="GKAP"/>
    <property type="match status" value="1"/>
</dbReference>
<keyword evidence="4" id="KW-1185">Reference proteome</keyword>
<accession>A0A9P0E7G0</accession>
<dbReference type="InterPro" id="IPR005026">
    <property type="entry name" value="SAPAP"/>
</dbReference>
<evidence type="ECO:0000256" key="2">
    <source>
        <dbReference type="SAM" id="MobiDB-lite"/>
    </source>
</evidence>
<evidence type="ECO:0000313" key="4">
    <source>
        <dbReference type="Proteomes" id="UP001152798"/>
    </source>
</evidence>
<feature type="region of interest" description="Disordered" evidence="2">
    <location>
        <begin position="1"/>
        <end position="39"/>
    </location>
</feature>
<gene>
    <name evidence="3" type="ORF">NEZAVI_LOCUS1125</name>
</gene>
<evidence type="ECO:0000256" key="1">
    <source>
        <dbReference type="ARBA" id="ARBA00008839"/>
    </source>
</evidence>
<proteinExistence type="inferred from homology"/>
<name>A0A9P0E7G0_NEZVI</name>
<dbReference type="AlphaFoldDB" id="A0A9P0E7G0"/>